<evidence type="ECO:0000313" key="4">
    <source>
        <dbReference type="Proteomes" id="UP001370100"/>
    </source>
</evidence>
<evidence type="ECO:0000256" key="2">
    <source>
        <dbReference type="SAM" id="Phobius"/>
    </source>
</evidence>
<sequence>MRTSTSPSLLVVAAVAAGLAVNVLLQAAYGELPPLPLLAGLTPLVLGVAELVLAAVLRARIRRRPGARPVDALATARAVALAKASSLGGALVGGAWLGVLAYVLPLRDQVDAAGADTASAVVGVVGAAVLVGAGLWLEHSLRTPDDPRSDDPQDGSRGDPRGEGWGRRS</sequence>
<evidence type="ECO:0000313" key="3">
    <source>
        <dbReference type="EMBL" id="MEJ2885898.1"/>
    </source>
</evidence>
<gene>
    <name evidence="3" type="ORF">WCD41_05515</name>
</gene>
<accession>A0ABU8N106</accession>
<dbReference type="InterPro" id="IPR021517">
    <property type="entry name" value="DUF3180"/>
</dbReference>
<dbReference type="RefSeq" id="WP_337712395.1">
    <property type="nucleotide sequence ID" value="NZ_JBBEGL010000002.1"/>
</dbReference>
<dbReference type="Pfam" id="PF11377">
    <property type="entry name" value="DUF3180"/>
    <property type="match status" value="1"/>
</dbReference>
<feature type="transmembrane region" description="Helical" evidence="2">
    <location>
        <begin position="78"/>
        <end position="105"/>
    </location>
</feature>
<dbReference type="Proteomes" id="UP001370100">
    <property type="component" value="Unassembled WGS sequence"/>
</dbReference>
<proteinExistence type="predicted"/>
<organism evidence="3 4">
    <name type="scientific">Actinomycetospora aeridis</name>
    <dbReference type="NCBI Taxonomy" id="3129231"/>
    <lineage>
        <taxon>Bacteria</taxon>
        <taxon>Bacillati</taxon>
        <taxon>Actinomycetota</taxon>
        <taxon>Actinomycetes</taxon>
        <taxon>Pseudonocardiales</taxon>
        <taxon>Pseudonocardiaceae</taxon>
        <taxon>Actinomycetospora</taxon>
    </lineage>
</organism>
<reference evidence="3 4" key="1">
    <citation type="submission" date="2024-03" db="EMBL/GenBank/DDBJ databases">
        <title>Actinomycetospora sp. OC33-EN06, a novel actinomycete isolated from wild orchid (Aerides multiflora).</title>
        <authorList>
            <person name="Suriyachadkun C."/>
        </authorList>
    </citation>
    <scope>NUCLEOTIDE SEQUENCE [LARGE SCALE GENOMIC DNA]</scope>
    <source>
        <strain evidence="3 4">OC33-EN06</strain>
    </source>
</reference>
<comment type="caution">
    <text evidence="3">The sequence shown here is derived from an EMBL/GenBank/DDBJ whole genome shotgun (WGS) entry which is preliminary data.</text>
</comment>
<feature type="transmembrane region" description="Helical" evidence="2">
    <location>
        <begin position="117"/>
        <end position="137"/>
    </location>
</feature>
<keyword evidence="4" id="KW-1185">Reference proteome</keyword>
<dbReference type="EMBL" id="JBBEGL010000002">
    <property type="protein sequence ID" value="MEJ2885898.1"/>
    <property type="molecule type" value="Genomic_DNA"/>
</dbReference>
<keyword evidence="2" id="KW-1133">Transmembrane helix</keyword>
<keyword evidence="2" id="KW-0472">Membrane</keyword>
<keyword evidence="2" id="KW-0812">Transmembrane</keyword>
<feature type="region of interest" description="Disordered" evidence="1">
    <location>
        <begin position="141"/>
        <end position="169"/>
    </location>
</feature>
<feature type="transmembrane region" description="Helical" evidence="2">
    <location>
        <begin position="37"/>
        <end position="57"/>
    </location>
</feature>
<protein>
    <submittedName>
        <fullName evidence="3">DUF3180 domain-containing protein</fullName>
    </submittedName>
</protein>
<evidence type="ECO:0000256" key="1">
    <source>
        <dbReference type="SAM" id="MobiDB-lite"/>
    </source>
</evidence>
<name>A0ABU8N106_9PSEU</name>